<sequence length="349" mass="39148">MSADAGGMAYLRIRTADPMSQLLDTILLFSLPASGKSEVRRYLASLTPDQCRNDFHMGPTLQLDDYPYVHLMHRIDDELKANGLGYAYYHGPNRPFRDNWTWAVLIELLNEDYANLMASRQTEVAGAAQHLFDRLDAAHAKVGLPEYLGDIPHRLRVRMAEALEAECRAELDVLNRQNAQDKAGRTLVIEAARGGAHGSAFPLCPPHGYDTAFQTLSPAILETAAVLYVWVDPAESRRKNIERGRPDGQGSILHHSVPMEVMLGQYGTDDMAWLMEQSDRPGTIRVERIVPAGDRYETRVYHLPVARFDNRNDLTTFVREDQKLWKPADVLAIHSGLKAAFDQLATASR</sequence>
<dbReference type="Proteomes" id="UP001165044">
    <property type="component" value="Unassembled WGS sequence"/>
</dbReference>
<evidence type="ECO:0000313" key="2">
    <source>
        <dbReference type="Proteomes" id="UP001165044"/>
    </source>
</evidence>
<reference evidence="1" key="1">
    <citation type="journal article" date="2023" name="Antonie Van Leeuwenhoek">
        <title>Mesoterricola silvestris gen. nov., sp. nov., Mesoterricola sediminis sp. nov., Geothrix oryzae sp. nov., Geothrix edaphica sp. nov., Geothrix rubra sp. nov., and Geothrix limicola sp. nov., six novel members of Acidobacteriota isolated from soils.</title>
        <authorList>
            <person name="Itoh H."/>
            <person name="Sugisawa Y."/>
            <person name="Mise K."/>
            <person name="Xu Z."/>
            <person name="Kuniyasu M."/>
            <person name="Ushijima N."/>
            <person name="Kawano K."/>
            <person name="Kobayashi E."/>
            <person name="Shiratori Y."/>
            <person name="Masuda Y."/>
            <person name="Senoo K."/>
        </authorList>
    </citation>
    <scope>NUCLEOTIDE SEQUENCE</scope>
    <source>
        <strain evidence="1">Red802</strain>
    </source>
</reference>
<keyword evidence="2" id="KW-1185">Reference proteome</keyword>
<name>A0ABQ5PWG8_9BACT</name>
<evidence type="ECO:0000313" key="1">
    <source>
        <dbReference type="EMBL" id="GLH66723.1"/>
    </source>
</evidence>
<protein>
    <submittedName>
        <fullName evidence="1">Uncharacterized protein</fullName>
    </submittedName>
</protein>
<proteinExistence type="predicted"/>
<gene>
    <name evidence="1" type="ORF">GETHED_10870</name>
</gene>
<dbReference type="EMBL" id="BSDC01000001">
    <property type="protein sequence ID" value="GLH66723.1"/>
    <property type="molecule type" value="Genomic_DNA"/>
</dbReference>
<comment type="caution">
    <text evidence="1">The sequence shown here is derived from an EMBL/GenBank/DDBJ whole genome shotgun (WGS) entry which is preliminary data.</text>
</comment>
<organism evidence="1 2">
    <name type="scientific">Geothrix edaphica</name>
    <dbReference type="NCBI Taxonomy" id="2927976"/>
    <lineage>
        <taxon>Bacteria</taxon>
        <taxon>Pseudomonadati</taxon>
        <taxon>Acidobacteriota</taxon>
        <taxon>Holophagae</taxon>
        <taxon>Holophagales</taxon>
        <taxon>Holophagaceae</taxon>
        <taxon>Geothrix</taxon>
    </lineage>
</organism>
<accession>A0ABQ5PWG8</accession>